<reference evidence="2" key="1">
    <citation type="journal article" date="2019" name="Int. J. Syst. Evol. Microbiol.">
        <title>The Global Catalogue of Microorganisms (GCM) 10K type strain sequencing project: providing services to taxonomists for standard genome sequencing and annotation.</title>
        <authorList>
            <consortium name="The Broad Institute Genomics Platform"/>
            <consortium name="The Broad Institute Genome Sequencing Center for Infectious Disease"/>
            <person name="Wu L."/>
            <person name="Ma J."/>
        </authorList>
    </citation>
    <scope>NUCLEOTIDE SEQUENCE [LARGE SCALE GENOMIC DNA]</scope>
    <source>
        <strain evidence="2">KCTC 32255</strain>
    </source>
</reference>
<keyword evidence="2" id="KW-1185">Reference proteome</keyword>
<dbReference type="RefSeq" id="WP_345392927.1">
    <property type="nucleotide sequence ID" value="NZ_BAABLA010000013.1"/>
</dbReference>
<comment type="caution">
    <text evidence="1">The sequence shown here is derived from an EMBL/GenBank/DDBJ whole genome shotgun (WGS) entry which is preliminary data.</text>
</comment>
<dbReference type="EMBL" id="JBHSXX010000001">
    <property type="protein sequence ID" value="MFC6868994.1"/>
    <property type="molecule type" value="Genomic_DNA"/>
</dbReference>
<evidence type="ECO:0008006" key="3">
    <source>
        <dbReference type="Google" id="ProtNLM"/>
    </source>
</evidence>
<gene>
    <name evidence="1" type="ORF">ACFQGD_17770</name>
</gene>
<proteinExistence type="predicted"/>
<protein>
    <recommendedName>
        <fullName evidence="3">Immunity protein Imm1</fullName>
    </recommendedName>
</protein>
<organism evidence="1 2">
    <name type="scientific">Haloechinothrix salitolerans</name>
    <dbReference type="NCBI Taxonomy" id="926830"/>
    <lineage>
        <taxon>Bacteria</taxon>
        <taxon>Bacillati</taxon>
        <taxon>Actinomycetota</taxon>
        <taxon>Actinomycetes</taxon>
        <taxon>Pseudonocardiales</taxon>
        <taxon>Pseudonocardiaceae</taxon>
        <taxon>Haloechinothrix</taxon>
    </lineage>
</organism>
<evidence type="ECO:0000313" key="1">
    <source>
        <dbReference type="EMBL" id="MFC6868994.1"/>
    </source>
</evidence>
<dbReference type="Proteomes" id="UP001596337">
    <property type="component" value="Unassembled WGS sequence"/>
</dbReference>
<sequence length="128" mass="14029">MELDGPTDRDRVSCSAHLRAETSDGQAILLLDDRGWSSSGPTNIWAYQTVEDIESTARTVVGPDEPRSGQTYDEADAEYWDALADTVRRYGVEIDPTELATLPHDVELSRSVLAQLGRGEAGEEHPSI</sequence>
<accession>A0ABW2C4P0</accession>
<name>A0ABW2C4P0_9PSEU</name>
<evidence type="ECO:0000313" key="2">
    <source>
        <dbReference type="Proteomes" id="UP001596337"/>
    </source>
</evidence>